<comment type="caution">
    <text evidence="2">The sequence shown here is derived from an EMBL/GenBank/DDBJ whole genome shotgun (WGS) entry which is preliminary data.</text>
</comment>
<proteinExistence type="predicted"/>
<dbReference type="AlphaFoldDB" id="A0A2M6WRU2"/>
<dbReference type="Proteomes" id="UP000228964">
    <property type="component" value="Unassembled WGS sequence"/>
</dbReference>
<gene>
    <name evidence="2" type="ORF">COT96_01000</name>
</gene>
<evidence type="ECO:0000256" key="1">
    <source>
        <dbReference type="SAM" id="Phobius"/>
    </source>
</evidence>
<feature type="transmembrane region" description="Helical" evidence="1">
    <location>
        <begin position="12"/>
        <end position="36"/>
    </location>
</feature>
<keyword evidence="1" id="KW-0812">Transmembrane</keyword>
<name>A0A2M6WRU2_9BACT</name>
<protein>
    <submittedName>
        <fullName evidence="2">Uncharacterized protein</fullName>
    </submittedName>
</protein>
<dbReference type="EMBL" id="PFAO01000022">
    <property type="protein sequence ID" value="PIT95495.1"/>
    <property type="molecule type" value="Genomic_DNA"/>
</dbReference>
<organism evidence="2 3">
    <name type="scientific">Candidatus Falkowbacteria bacterium CG10_big_fil_rev_8_21_14_0_10_38_22</name>
    <dbReference type="NCBI Taxonomy" id="1974564"/>
    <lineage>
        <taxon>Bacteria</taxon>
        <taxon>Candidatus Falkowiibacteriota</taxon>
    </lineage>
</organism>
<keyword evidence="1" id="KW-1133">Transmembrane helix</keyword>
<reference evidence="3" key="1">
    <citation type="submission" date="2017-09" db="EMBL/GenBank/DDBJ databases">
        <title>Depth-based differentiation of microbial function through sediment-hosted aquifers and enrichment of novel symbionts in the deep terrestrial subsurface.</title>
        <authorList>
            <person name="Probst A.J."/>
            <person name="Ladd B."/>
            <person name="Jarett J.K."/>
            <person name="Geller-Mcgrath D.E."/>
            <person name="Sieber C.M.K."/>
            <person name="Emerson J.B."/>
            <person name="Anantharaman K."/>
            <person name="Thomas B.C."/>
            <person name="Malmstrom R."/>
            <person name="Stieglmeier M."/>
            <person name="Klingl A."/>
            <person name="Woyke T."/>
            <person name="Ryan C.M."/>
            <person name="Banfield J.F."/>
        </authorList>
    </citation>
    <scope>NUCLEOTIDE SEQUENCE [LARGE SCALE GENOMIC DNA]</scope>
</reference>
<keyword evidence="1" id="KW-0472">Membrane</keyword>
<evidence type="ECO:0000313" key="2">
    <source>
        <dbReference type="EMBL" id="PIT95495.1"/>
    </source>
</evidence>
<evidence type="ECO:0000313" key="3">
    <source>
        <dbReference type="Proteomes" id="UP000228964"/>
    </source>
</evidence>
<accession>A0A2M6WRU2</accession>
<sequence length="75" mass="7602">MHKLIRKLLGKLNIAIALTLAMVMAGGLGGATYVLASSTSNFTQTINAGTLVVDIVDGTSYVTVGSPTMAMSAAT</sequence>
<feature type="non-terminal residue" evidence="2">
    <location>
        <position position="75"/>
    </location>
</feature>